<keyword evidence="3" id="KW-0479">Metal-binding</keyword>
<dbReference type="PROSITE" id="PS50988">
    <property type="entry name" value="TROVE"/>
    <property type="match status" value="1"/>
</dbReference>
<dbReference type="GO" id="GO:0003723">
    <property type="term" value="F:RNA binding"/>
    <property type="evidence" value="ECO:0007669"/>
    <property type="project" value="InterPro"/>
</dbReference>
<keyword evidence="2" id="KW-0963">Cytoplasm</keyword>
<dbReference type="InterPro" id="IPR037214">
    <property type="entry name" value="TROVE_dom_sf"/>
</dbReference>
<dbReference type="AlphaFoldDB" id="A0AAD9KIA2"/>
<sequence>MATGVSDIERLARLFNLGSDGAAYQVDSNRQLTPQNASCVTRMLESGHGQEVIDMAIEYGVKGVTAKQKALVLAVAMCARQTRDPRTRTYCYDHLCEICRKPTQLFMFISYCLARGWPADYPPTRWGPAFRKAISRWYLRFMEMQNGAQRLAVLVTKYRRRHGWSHQDVLRMTHPKACSRESSGVAAVLRYIAKGFGAAEADLRATDADVLLYIQAVEAVKAQRNPESLDTGGLAEMI</sequence>
<keyword evidence="6" id="KW-1185">Reference proteome</keyword>
<dbReference type="InterPro" id="IPR040322">
    <property type="entry name" value="TROVE2"/>
</dbReference>
<dbReference type="PANTHER" id="PTHR14202">
    <property type="entry name" value="60 KDA RIBONUCLEOPROTEIN SSA/RO"/>
    <property type="match status" value="1"/>
</dbReference>
<evidence type="ECO:0000259" key="4">
    <source>
        <dbReference type="PROSITE" id="PS50988"/>
    </source>
</evidence>
<reference evidence="5" key="1">
    <citation type="journal article" date="2023" name="Mol. Biol. Evol.">
        <title>Third-Generation Sequencing Reveals the Adaptive Role of the Epigenome in Three Deep-Sea Polychaetes.</title>
        <authorList>
            <person name="Perez M."/>
            <person name="Aroh O."/>
            <person name="Sun Y."/>
            <person name="Lan Y."/>
            <person name="Juniper S.K."/>
            <person name="Young C.R."/>
            <person name="Angers B."/>
            <person name="Qian P.Y."/>
        </authorList>
    </citation>
    <scope>NUCLEOTIDE SEQUENCE</scope>
    <source>
        <strain evidence="5">R07B-5</strain>
    </source>
</reference>
<comment type="subcellular location">
    <subcellularLocation>
        <location evidence="1">Cytoplasm</location>
    </subcellularLocation>
</comment>
<dbReference type="Proteomes" id="UP001209878">
    <property type="component" value="Unassembled WGS sequence"/>
</dbReference>
<dbReference type="Pfam" id="PF05731">
    <property type="entry name" value="TROVE"/>
    <property type="match status" value="1"/>
</dbReference>
<dbReference type="GO" id="GO:0046872">
    <property type="term" value="F:metal ion binding"/>
    <property type="evidence" value="ECO:0007669"/>
    <property type="project" value="UniProtKB-KW"/>
</dbReference>
<gene>
    <name evidence="5" type="ORF">NP493_1026g00078</name>
</gene>
<dbReference type="GO" id="GO:0005737">
    <property type="term" value="C:cytoplasm"/>
    <property type="evidence" value="ECO:0007669"/>
    <property type="project" value="UniProtKB-SubCell"/>
</dbReference>
<evidence type="ECO:0000313" key="6">
    <source>
        <dbReference type="Proteomes" id="UP001209878"/>
    </source>
</evidence>
<evidence type="ECO:0000313" key="5">
    <source>
        <dbReference type="EMBL" id="KAK2171792.1"/>
    </source>
</evidence>
<evidence type="ECO:0000256" key="2">
    <source>
        <dbReference type="ARBA" id="ARBA00022490"/>
    </source>
</evidence>
<dbReference type="InterPro" id="IPR008858">
    <property type="entry name" value="TROVE_dom"/>
</dbReference>
<dbReference type="EMBL" id="JAODUO010001025">
    <property type="protein sequence ID" value="KAK2171792.1"/>
    <property type="molecule type" value="Genomic_DNA"/>
</dbReference>
<accession>A0AAD9KIA2</accession>
<evidence type="ECO:0000256" key="1">
    <source>
        <dbReference type="ARBA" id="ARBA00004496"/>
    </source>
</evidence>
<organism evidence="5 6">
    <name type="scientific">Ridgeia piscesae</name>
    <name type="common">Tubeworm</name>
    <dbReference type="NCBI Taxonomy" id="27915"/>
    <lineage>
        <taxon>Eukaryota</taxon>
        <taxon>Metazoa</taxon>
        <taxon>Spiralia</taxon>
        <taxon>Lophotrochozoa</taxon>
        <taxon>Annelida</taxon>
        <taxon>Polychaeta</taxon>
        <taxon>Sedentaria</taxon>
        <taxon>Canalipalpata</taxon>
        <taxon>Sabellida</taxon>
        <taxon>Siboglinidae</taxon>
        <taxon>Ridgeia</taxon>
    </lineage>
</organism>
<evidence type="ECO:0000256" key="3">
    <source>
        <dbReference type="ARBA" id="ARBA00022723"/>
    </source>
</evidence>
<feature type="domain" description="TROVE" evidence="4">
    <location>
        <begin position="1"/>
        <end position="238"/>
    </location>
</feature>
<dbReference type="SUPFAM" id="SSF140864">
    <property type="entry name" value="TROVE domain-like"/>
    <property type="match status" value="1"/>
</dbReference>
<protein>
    <recommendedName>
        <fullName evidence="4">TROVE domain-containing protein</fullName>
    </recommendedName>
</protein>
<name>A0AAD9KIA2_RIDPI</name>
<proteinExistence type="predicted"/>
<feature type="non-terminal residue" evidence="5">
    <location>
        <position position="238"/>
    </location>
</feature>
<comment type="caution">
    <text evidence="5">The sequence shown here is derived from an EMBL/GenBank/DDBJ whole genome shotgun (WGS) entry which is preliminary data.</text>
</comment>
<dbReference type="PANTHER" id="PTHR14202:SF0">
    <property type="entry name" value="RNA-BINDING PROTEIN RO60"/>
    <property type="match status" value="1"/>
</dbReference>
<dbReference type="GO" id="GO:1990904">
    <property type="term" value="C:ribonucleoprotein complex"/>
    <property type="evidence" value="ECO:0007669"/>
    <property type="project" value="TreeGrafter"/>
</dbReference>